<evidence type="ECO:0000313" key="1">
    <source>
        <dbReference type="EMBL" id="KAK4776761.1"/>
    </source>
</evidence>
<dbReference type="EMBL" id="JAXQNO010000018">
    <property type="protein sequence ID" value="KAK4776761.1"/>
    <property type="molecule type" value="Genomic_DNA"/>
</dbReference>
<keyword evidence="2" id="KW-1185">Reference proteome</keyword>
<dbReference type="AlphaFoldDB" id="A0AAN7QTH2"/>
<protein>
    <submittedName>
        <fullName evidence="1">Uncharacterized protein</fullName>
    </submittedName>
</protein>
<name>A0AAN7QTH2_TRANT</name>
<accession>A0AAN7QTH2</accession>
<reference evidence="1 2" key="1">
    <citation type="journal article" date="2023" name="Hortic Res">
        <title>Pangenome of water caltrop reveals structural variations and asymmetric subgenome divergence after allopolyploidization.</title>
        <authorList>
            <person name="Zhang X."/>
            <person name="Chen Y."/>
            <person name="Wang L."/>
            <person name="Yuan Y."/>
            <person name="Fang M."/>
            <person name="Shi L."/>
            <person name="Lu R."/>
            <person name="Comes H.P."/>
            <person name="Ma Y."/>
            <person name="Chen Y."/>
            <person name="Huang G."/>
            <person name="Zhou Y."/>
            <person name="Zheng Z."/>
            <person name="Qiu Y."/>
        </authorList>
    </citation>
    <scope>NUCLEOTIDE SEQUENCE [LARGE SCALE GENOMIC DNA]</scope>
    <source>
        <strain evidence="1">F231</strain>
    </source>
</reference>
<comment type="caution">
    <text evidence="1">The sequence shown here is derived from an EMBL/GenBank/DDBJ whole genome shotgun (WGS) entry which is preliminary data.</text>
</comment>
<sequence>MIVKIVHDVGGLLEAKPRLHVVKEVCTGHDGFISIARSKFEVGAQKVIDGGELLKWAKRSQMFKGGGSFLDAIHLLPDASIEEPRRTMSSNLRM</sequence>
<evidence type="ECO:0000313" key="2">
    <source>
        <dbReference type="Proteomes" id="UP001346149"/>
    </source>
</evidence>
<dbReference type="Proteomes" id="UP001346149">
    <property type="component" value="Unassembled WGS sequence"/>
</dbReference>
<organism evidence="1 2">
    <name type="scientific">Trapa natans</name>
    <name type="common">Water chestnut</name>
    <dbReference type="NCBI Taxonomy" id="22666"/>
    <lineage>
        <taxon>Eukaryota</taxon>
        <taxon>Viridiplantae</taxon>
        <taxon>Streptophyta</taxon>
        <taxon>Embryophyta</taxon>
        <taxon>Tracheophyta</taxon>
        <taxon>Spermatophyta</taxon>
        <taxon>Magnoliopsida</taxon>
        <taxon>eudicotyledons</taxon>
        <taxon>Gunneridae</taxon>
        <taxon>Pentapetalae</taxon>
        <taxon>rosids</taxon>
        <taxon>malvids</taxon>
        <taxon>Myrtales</taxon>
        <taxon>Lythraceae</taxon>
        <taxon>Trapa</taxon>
    </lineage>
</organism>
<gene>
    <name evidence="1" type="ORF">SAY86_005449</name>
</gene>
<proteinExistence type="predicted"/>